<keyword evidence="7" id="KW-1185">Reference proteome</keyword>
<dbReference type="GO" id="GO:0031573">
    <property type="term" value="P:mitotic intra-S DNA damage checkpoint signaling"/>
    <property type="evidence" value="ECO:0007669"/>
    <property type="project" value="TreeGrafter"/>
</dbReference>
<evidence type="ECO:0000256" key="3">
    <source>
        <dbReference type="ARBA" id="ARBA00022843"/>
    </source>
</evidence>
<evidence type="ECO:0000313" key="6">
    <source>
        <dbReference type="EMBL" id="KAH0821550.1"/>
    </source>
</evidence>
<keyword evidence="4" id="KW-0539">Nucleus</keyword>
<dbReference type="GO" id="GO:0070182">
    <property type="term" value="F:DNA polymerase binding"/>
    <property type="evidence" value="ECO:0007669"/>
    <property type="project" value="TreeGrafter"/>
</dbReference>
<accession>A0A8J6HVL1</accession>
<protein>
    <recommendedName>
        <fullName evidence="8">Fanconi anemia group D2 protein</fullName>
    </recommendedName>
</protein>
<name>A0A8J6HVL1_TENMO</name>
<dbReference type="InterPro" id="IPR029448">
    <property type="entry name" value="FANCD2"/>
</dbReference>
<gene>
    <name evidence="6" type="ORF">GEV33_001241</name>
</gene>
<dbReference type="GO" id="GO:0000793">
    <property type="term" value="C:condensed chromosome"/>
    <property type="evidence" value="ECO:0007669"/>
    <property type="project" value="TreeGrafter"/>
</dbReference>
<evidence type="ECO:0008006" key="8">
    <source>
        <dbReference type="Google" id="ProtNLM"/>
    </source>
</evidence>
<dbReference type="GO" id="GO:0036297">
    <property type="term" value="P:interstrand cross-link repair"/>
    <property type="evidence" value="ECO:0007669"/>
    <property type="project" value="TreeGrafter"/>
</dbReference>
<dbReference type="PANTHER" id="PTHR32086:SF0">
    <property type="entry name" value="FANCONI ANEMIA GROUP D2 PROTEIN"/>
    <property type="match status" value="1"/>
</dbReference>
<dbReference type="GO" id="GO:0007129">
    <property type="term" value="P:homologous chromosome pairing at meiosis"/>
    <property type="evidence" value="ECO:0007669"/>
    <property type="project" value="TreeGrafter"/>
</dbReference>
<evidence type="ECO:0000256" key="2">
    <source>
        <dbReference type="ARBA" id="ARBA00022499"/>
    </source>
</evidence>
<dbReference type="AlphaFoldDB" id="A0A8J6HVL1"/>
<comment type="caution">
    <text evidence="6">The sequence shown here is derived from an EMBL/GenBank/DDBJ whole genome shotgun (WGS) entry which is preliminary data.</text>
</comment>
<keyword evidence="3" id="KW-0832">Ubl conjugation</keyword>
<evidence type="ECO:0000256" key="5">
    <source>
        <dbReference type="ARBA" id="ARBA00093456"/>
    </source>
</evidence>
<comment type="subcellular location">
    <subcellularLocation>
        <location evidence="1">Nucleus</location>
    </subcellularLocation>
</comment>
<evidence type="ECO:0000313" key="7">
    <source>
        <dbReference type="Proteomes" id="UP000719412"/>
    </source>
</evidence>
<dbReference type="GO" id="GO:1990918">
    <property type="term" value="P:double-strand break repair involved in meiotic recombination"/>
    <property type="evidence" value="ECO:0007669"/>
    <property type="project" value="TreeGrafter"/>
</dbReference>
<reference evidence="6" key="1">
    <citation type="journal article" date="2020" name="J Insects Food Feed">
        <title>The yellow mealworm (Tenebrio molitor) genome: a resource for the emerging insects as food and feed industry.</title>
        <authorList>
            <person name="Eriksson T."/>
            <person name="Andere A."/>
            <person name="Kelstrup H."/>
            <person name="Emery V."/>
            <person name="Picard C."/>
        </authorList>
    </citation>
    <scope>NUCLEOTIDE SEQUENCE</scope>
    <source>
        <strain evidence="6">Stoneville</strain>
        <tissue evidence="6">Whole head</tissue>
    </source>
</reference>
<dbReference type="Pfam" id="PF14631">
    <property type="entry name" value="FancD2"/>
    <property type="match status" value="2"/>
</dbReference>
<organism evidence="6 7">
    <name type="scientific">Tenebrio molitor</name>
    <name type="common">Yellow mealworm beetle</name>
    <dbReference type="NCBI Taxonomy" id="7067"/>
    <lineage>
        <taxon>Eukaryota</taxon>
        <taxon>Metazoa</taxon>
        <taxon>Ecdysozoa</taxon>
        <taxon>Arthropoda</taxon>
        <taxon>Hexapoda</taxon>
        <taxon>Insecta</taxon>
        <taxon>Pterygota</taxon>
        <taxon>Neoptera</taxon>
        <taxon>Endopterygota</taxon>
        <taxon>Coleoptera</taxon>
        <taxon>Polyphaga</taxon>
        <taxon>Cucujiformia</taxon>
        <taxon>Tenebrionidae</taxon>
        <taxon>Tenebrio</taxon>
    </lineage>
</organism>
<reference evidence="6" key="2">
    <citation type="submission" date="2021-08" db="EMBL/GenBank/DDBJ databases">
        <authorList>
            <person name="Eriksson T."/>
        </authorList>
    </citation>
    <scope>NUCLEOTIDE SEQUENCE</scope>
    <source>
        <strain evidence="6">Stoneville</strain>
        <tissue evidence="6">Whole head</tissue>
    </source>
</reference>
<dbReference type="EMBL" id="JABDTM020007390">
    <property type="protein sequence ID" value="KAH0821550.1"/>
    <property type="molecule type" value="Genomic_DNA"/>
</dbReference>
<dbReference type="PANTHER" id="PTHR32086">
    <property type="entry name" value="FANCONI ANEMIA GROUP D2 PROTEIN"/>
    <property type="match status" value="1"/>
</dbReference>
<keyword evidence="2" id="KW-1017">Isopeptide bond</keyword>
<dbReference type="Proteomes" id="UP000719412">
    <property type="component" value="Unassembled WGS sequence"/>
</dbReference>
<evidence type="ECO:0000256" key="1">
    <source>
        <dbReference type="ARBA" id="ARBA00004123"/>
    </source>
</evidence>
<comment type="similarity">
    <text evidence="5">Belongs to the Fanconi anemia protein FANCD2 family.</text>
</comment>
<evidence type="ECO:0000256" key="4">
    <source>
        <dbReference type="ARBA" id="ARBA00023242"/>
    </source>
</evidence>
<dbReference type="GO" id="GO:0005634">
    <property type="term" value="C:nucleus"/>
    <property type="evidence" value="ECO:0007669"/>
    <property type="project" value="UniProtKB-SubCell"/>
</dbReference>
<sequence>MQYNLNSDEEIDAPLAVNIAELTLKPEKHSVLTLAPHFRLLRLLHYKQQDGDLASIDALLGCGVVLPKLEQRDCFGIEQLKQVSDCLFHCINWFREVINGFVTQKNRKLRYKVIQRLDNLIELEKLLVECLDSIPEHKLPTSYFDVLSQTVHKNVAPMQQDNIKAPKRPKKKLKTKEFVEDSTVAPTTSTARVSKTTKDEQRFSFREMDTDLVLLIKYPLSTEDVTSSDQTCLNINQLNFILKDFVRKLTLVTKGRDLGLSHLTDVSPLRLITDCVPLLSNLNKHLGVIDKRLGESVDEDDLKQMQITFGSILECLYLIFSWSGFQHSKRLDLLREILKAFRQSDDNPPLNSVNHLILELTNRLADFVDRCSSLSQAVSLIKTMEALNAITPSPAIQSKIAKTAGHLLNKQWDVSNSVNVDALVKSYLCSANIKTICGMVGTIQEQAPGLTNKTDSLDMLRSVNKSNFYVLYRNLWESLHDRVKTEIQALTNAQHLTLWRTTAVTMQGLMTVAKAQETKLNLVCFLKKSIAILKIFLSHGVPILEIELKSHPDQTRV</sequence>
<proteinExistence type="inferred from homology"/>